<gene>
    <name evidence="2" type="ORF">C6Y28_04025</name>
</gene>
<dbReference type="RefSeq" id="WP_014015322.1">
    <property type="nucleotide sequence ID" value="NZ_CBCRYV010000003.1"/>
</dbReference>
<dbReference type="InterPro" id="IPR018631">
    <property type="entry name" value="AAA-ATPase-like_dom"/>
</dbReference>
<dbReference type="Gene3D" id="3.40.50.300">
    <property type="entry name" value="P-loop containing nucleotide triphosphate hydrolases"/>
    <property type="match status" value="1"/>
</dbReference>
<dbReference type="OrthoDB" id="1050390at2"/>
<dbReference type="PANTHER" id="PTHR34825">
    <property type="entry name" value="CONSERVED PROTEIN, WITH A WEAK D-GALACTARATE DEHYDRATASE/ALTRONATE HYDROLASE DOMAIN"/>
    <property type="match status" value="1"/>
</dbReference>
<accession>A0A2S0M5X3</accession>
<protein>
    <recommendedName>
        <fullName evidence="1">AAA-ATPase-like domain-containing protein</fullName>
    </recommendedName>
</protein>
<dbReference type="EMBL" id="CP027569">
    <property type="protein sequence ID" value="AVO26847.1"/>
    <property type="molecule type" value="Genomic_DNA"/>
</dbReference>
<dbReference type="GeneID" id="97491290"/>
<dbReference type="SUPFAM" id="SSF52540">
    <property type="entry name" value="P-loop containing nucleoside triphosphate hydrolases"/>
    <property type="match status" value="1"/>
</dbReference>
<name>A0A2S0M5X3_MEGEL</name>
<evidence type="ECO:0000313" key="3">
    <source>
        <dbReference type="Proteomes" id="UP000238358"/>
    </source>
</evidence>
<reference evidence="2 3" key="1">
    <citation type="journal article" date="2018" name="Genome Announc.">
        <title>Complete genomes of two Megasphaera elsdenii strains, NCIMB 702410 and ATCC 25940.</title>
        <authorList>
            <person name="Hatmaker E.A."/>
            <person name="O'Dell K."/>
            <person name="Riley L.A."/>
            <person name="Klingeman D.M."/>
            <person name="Guss A.M."/>
        </authorList>
    </citation>
    <scope>NUCLEOTIDE SEQUENCE [LARGE SCALE GENOMIC DNA]</scope>
    <source>
        <strain evidence="2 3">NCIMB702410</strain>
    </source>
</reference>
<proteinExistence type="predicted"/>
<dbReference type="Pfam" id="PF09820">
    <property type="entry name" value="AAA-ATPase_like"/>
    <property type="match status" value="1"/>
</dbReference>
<evidence type="ECO:0000259" key="1">
    <source>
        <dbReference type="Pfam" id="PF09820"/>
    </source>
</evidence>
<feature type="domain" description="AAA-ATPase-like" evidence="1">
    <location>
        <begin position="6"/>
        <end position="231"/>
    </location>
</feature>
<dbReference type="InterPro" id="IPR027417">
    <property type="entry name" value="P-loop_NTPase"/>
</dbReference>
<evidence type="ECO:0000313" key="2">
    <source>
        <dbReference type="EMBL" id="AVO26847.1"/>
    </source>
</evidence>
<dbReference type="PANTHER" id="PTHR34825:SF1">
    <property type="entry name" value="AAA-ATPASE-LIKE DOMAIN-CONTAINING PROTEIN"/>
    <property type="match status" value="1"/>
</dbReference>
<dbReference type="AlphaFoldDB" id="A0A2S0M5X3"/>
<organism evidence="2 3">
    <name type="scientific">Megasphaera elsdenii</name>
    <dbReference type="NCBI Taxonomy" id="907"/>
    <lineage>
        <taxon>Bacteria</taxon>
        <taxon>Bacillati</taxon>
        <taxon>Bacillota</taxon>
        <taxon>Negativicutes</taxon>
        <taxon>Veillonellales</taxon>
        <taxon>Veillonellaceae</taxon>
        <taxon>Megasphaera</taxon>
    </lineage>
</organism>
<sequence length="427" mass="49719">MNTQMPIGVDDFKEVRENYYFVDKTHFIQSLIDGHSKVTLLTRPRRFGKTLTMSMLDYFFSLEREPESLHLFDGLQIARAGIDYMKHRGQYPVLFMNFKGIQNDTWDLAFNAFQLVIQKEFQRHRYLLDTPELAPEEKQLYSRFLDNTATLAEYQISLLYLCEYLYRYYKIRPIILIDEYDAPIQNAYNHDFYNTAISYFRTFYNNTLKGNEFLNFAILTGVLRIAKKSIFSGLNNLRVCSILDNAYADVMGFTEEEVTQIAKDTGEEQTLPTLKKWYDGYRFGNIDIYNPWSIINFFAERTADDYWVNTSSNDIIQHMMQGNAKSQEKNLPTLLHGGTVAAIIREGLIYKDITQNKDGLYTLLLMTGYLTAVQNTTVPNGRLCQLRIPNEELTHVFQSEILNLEPFSKSKSSNISLNSSRSRYPQS</sequence>
<dbReference type="Proteomes" id="UP000238358">
    <property type="component" value="Chromosome"/>
</dbReference>